<name>L7FNB1_ENTIV</name>
<reference evidence="2 3" key="1">
    <citation type="submission" date="2012-10" db="EMBL/GenBank/DDBJ databases">
        <authorList>
            <person name="Zafar N."/>
            <person name="Inman J."/>
            <person name="Hall N."/>
            <person name="Lorenzi H."/>
            <person name="Caler E."/>
        </authorList>
    </citation>
    <scope>NUCLEOTIDE SEQUENCE [LARGE SCALE GENOMIC DNA]</scope>
    <source>
        <strain evidence="2 3">IP1</strain>
    </source>
</reference>
<protein>
    <submittedName>
        <fullName evidence="2">Uncharacterized protein</fullName>
    </submittedName>
</protein>
<keyword evidence="3" id="KW-1185">Reference proteome</keyword>
<dbReference type="Proteomes" id="UP000014680">
    <property type="component" value="Unassembled WGS sequence"/>
</dbReference>
<dbReference type="AlphaFoldDB" id="L7FNB1"/>
<dbReference type="GeneID" id="14890589"/>
<dbReference type="KEGG" id="eiv:EIN_129210"/>
<organism evidence="2 3">
    <name type="scientific">Entamoeba invadens IP1</name>
    <dbReference type="NCBI Taxonomy" id="370355"/>
    <lineage>
        <taxon>Eukaryota</taxon>
        <taxon>Amoebozoa</taxon>
        <taxon>Evosea</taxon>
        <taxon>Archamoebae</taxon>
        <taxon>Mastigamoebida</taxon>
        <taxon>Entamoebidae</taxon>
        <taxon>Entamoeba</taxon>
    </lineage>
</organism>
<evidence type="ECO:0000313" key="3">
    <source>
        <dbReference type="Proteomes" id="UP000014680"/>
    </source>
</evidence>
<sequence>MIANDVKVEFKDISRSPLVSCFQQNREYLDEDIHSGEFTQEVIERDASLQTATSMKISQKLTDENKTITYTDMGEIINEQSAKHLSDVVVKMDHSVDEEDLGHTLDMGSSFEKMDESEDVSFDCENGEKNIISKNQSESPQAEPIKPKDSQQNSPEKINKLETIIEEQIKESSDEYGDTLETLEPLIEEDDDGMMQNISKQLLDSQEVKNVQVCILKDVDNEPLNTTKEESNPVVYCKAITKDVTRDLQTEQEIAELNDILNERASIQLYNTQKREDEQDINIQMKSIEEITKEEEQMNVEDLENTDTSRDTIKTFKENDKIGNNEDPKDLFEQFETLSQDLQSLYLTLFGRVGLMKNTLLVGNVNVPTPFEFLRIVEKGKKKENMVNFINKMKDLEELVSYLKMVCKMVNLDWEVGRKKFDLSSFENGKKSVLEYLIKNNL</sequence>
<dbReference type="RefSeq" id="XP_004258352.1">
    <property type="nucleotide sequence ID" value="XM_004258304.1"/>
</dbReference>
<dbReference type="VEuPathDB" id="AmoebaDB:EIN_129210"/>
<feature type="region of interest" description="Disordered" evidence="1">
    <location>
        <begin position="133"/>
        <end position="155"/>
    </location>
</feature>
<dbReference type="OMA" id="IAYSCHR"/>
<evidence type="ECO:0000256" key="1">
    <source>
        <dbReference type="SAM" id="MobiDB-lite"/>
    </source>
</evidence>
<evidence type="ECO:0000313" key="2">
    <source>
        <dbReference type="EMBL" id="ELP91581.1"/>
    </source>
</evidence>
<dbReference type="EMBL" id="KB206458">
    <property type="protein sequence ID" value="ELP91581.1"/>
    <property type="molecule type" value="Genomic_DNA"/>
</dbReference>
<proteinExistence type="predicted"/>
<accession>L7FNB1</accession>
<gene>
    <name evidence="2" type="ORF">EIN_129210</name>
</gene>